<accession>A0A4P2VM07</accession>
<reference evidence="2 3" key="1">
    <citation type="journal article" date="2019" name="ISME J.">
        <title>Isolation and characterization of a thermophilic sulfur- and iron-reducing thaumarchaeote from a terrestrial acidic hot spring.</title>
        <authorList>
            <person name="Kato S."/>
            <person name="Itoh T."/>
            <person name="Yuki M."/>
            <person name="Nagamori M."/>
            <person name="Ohnishi M."/>
            <person name="Uematsu K."/>
            <person name="Suzuki K."/>
            <person name="Takashina T."/>
            <person name="Ohkuma M."/>
        </authorList>
    </citation>
    <scope>NUCLEOTIDE SEQUENCE [LARGE SCALE GENOMIC DNA]</scope>
    <source>
        <strain evidence="2 3">NAS-02</strain>
    </source>
</reference>
<evidence type="ECO:0000313" key="3">
    <source>
        <dbReference type="Proteomes" id="UP000509448"/>
    </source>
</evidence>
<name>A0A4P2VM07_9ARCH</name>
<dbReference type="EMBL" id="AP018732">
    <property type="protein sequence ID" value="BBE42108.1"/>
    <property type="molecule type" value="Genomic_DNA"/>
</dbReference>
<keyword evidence="3" id="KW-1185">Reference proteome</keyword>
<evidence type="ECO:0000256" key="1">
    <source>
        <dbReference type="SAM" id="MobiDB-lite"/>
    </source>
</evidence>
<sequence length="69" mass="6935">MSAFPVSPPLFFDLALLVPAARASGPPIPTSAGAAKINTEPGGRSDRGWSLIPPSTCSGGYSPDPGVEP</sequence>
<protein>
    <submittedName>
        <fullName evidence="2">Uncharacterized protein</fullName>
    </submittedName>
</protein>
<evidence type="ECO:0000313" key="2">
    <source>
        <dbReference type="EMBL" id="BBE42108.1"/>
    </source>
</evidence>
<feature type="region of interest" description="Disordered" evidence="1">
    <location>
        <begin position="27"/>
        <end position="69"/>
    </location>
</feature>
<organism evidence="2 3">
    <name type="scientific">Conexivisphaera calida</name>
    <dbReference type="NCBI Taxonomy" id="1874277"/>
    <lineage>
        <taxon>Archaea</taxon>
        <taxon>Nitrososphaerota</taxon>
        <taxon>Conexivisphaeria</taxon>
        <taxon>Conexivisphaerales</taxon>
        <taxon>Conexivisphaeraceae</taxon>
        <taxon>Conexivisphaera</taxon>
    </lineage>
</organism>
<dbReference type="AlphaFoldDB" id="A0A4P2VM07"/>
<proteinExistence type="predicted"/>
<dbReference type="Proteomes" id="UP000509448">
    <property type="component" value="Chromosome"/>
</dbReference>
<dbReference type="KEGG" id="ccai:NAS2_0719"/>
<gene>
    <name evidence="2" type="ORF">NAS2_0719</name>
</gene>